<feature type="region of interest" description="Disordered" evidence="1">
    <location>
        <begin position="337"/>
        <end position="362"/>
    </location>
</feature>
<evidence type="ECO:0000313" key="3">
    <source>
        <dbReference type="Proteomes" id="UP001230426"/>
    </source>
</evidence>
<proteinExistence type="predicted"/>
<sequence>MPPNSNRLYQAVLRDKTAPISLRLRRTFGDWLVTKGLPAPEQGRPSQEFEADGVRARMDRKVDCGRYVLEETGGRGPLRTQVTYAESVAGMTGWVVVRVEGDGESHDGHAPDFVQAYLRTARITDGAVHLTDTADAVDEDGVHRLVHLLAERDRRVPVIVVSADPQDPQGVRARAEHLAGAVAGAGVVVRLADLRAQDRFNGTMGSELGVFGAGIRTYVAPFDPAAECYPYRHRPMGGPMLRRQGGQALELVAGGAIGETARRPLPDDLQRAYQVVSRILAGKAQPGDIAAAVAPRPAPAGSAREELRRRMMAMTVRPGPVAATAVPVEEPAVAAGAAGAAAGPEDAAAATEPEDAGTGRPASEVAELAQAVAAVVVKELRGELDAALDLTVSSAGNGTDNREILRQMRTLGARVDGLRDLIAVRPGRDRPPAGPEGGNGRTAGEIDRLRAEHEILQQEYAEAVAGARKLQERVHWLEARLAEAGQPAFGLSADRPAFEPTSLMDALNMARETLAHVEIGDTDTEAAKLDLAYPTLARVWASKTWDALRALDAFARARSSGEFAGGFFDWCRSAARLTIPAGMVAMSESRTVNTNGKYSMRRTFAVPLEVHPSGKVLMEAHIKIRKGGCPAPRIHFHDDSGGSTGKIWIGHVGDHLPNPHTN</sequence>
<feature type="region of interest" description="Disordered" evidence="1">
    <location>
        <begin position="424"/>
        <end position="443"/>
    </location>
</feature>
<protein>
    <submittedName>
        <fullName evidence="2">Uncharacterized protein</fullName>
    </submittedName>
</protein>
<reference evidence="2 3" key="1">
    <citation type="submission" date="2023-07" db="EMBL/GenBank/DDBJ databases">
        <title>Sequencing the genomes of 1000 actinobacteria strains.</title>
        <authorList>
            <person name="Klenk H.-P."/>
        </authorList>
    </citation>
    <scope>NUCLEOTIDE SEQUENCE [LARGE SCALE GENOMIC DNA]</scope>
    <source>
        <strain evidence="2 3">DSM 44109</strain>
    </source>
</reference>
<dbReference type="RefSeq" id="WP_306869492.1">
    <property type="nucleotide sequence ID" value="NZ_JAUSRB010000002.1"/>
</dbReference>
<dbReference type="Proteomes" id="UP001230426">
    <property type="component" value="Unassembled WGS sequence"/>
</dbReference>
<keyword evidence="3" id="KW-1185">Reference proteome</keyword>
<organism evidence="2 3">
    <name type="scientific">Streptosporangium brasiliense</name>
    <dbReference type="NCBI Taxonomy" id="47480"/>
    <lineage>
        <taxon>Bacteria</taxon>
        <taxon>Bacillati</taxon>
        <taxon>Actinomycetota</taxon>
        <taxon>Actinomycetes</taxon>
        <taxon>Streptosporangiales</taxon>
        <taxon>Streptosporangiaceae</taxon>
        <taxon>Streptosporangium</taxon>
    </lineage>
</organism>
<comment type="caution">
    <text evidence="2">The sequence shown here is derived from an EMBL/GenBank/DDBJ whole genome shotgun (WGS) entry which is preliminary data.</text>
</comment>
<accession>A0ABT9REG2</accession>
<gene>
    <name evidence="2" type="ORF">J2S55_006913</name>
</gene>
<evidence type="ECO:0000313" key="2">
    <source>
        <dbReference type="EMBL" id="MDP9867647.1"/>
    </source>
</evidence>
<name>A0ABT9REG2_9ACTN</name>
<evidence type="ECO:0000256" key="1">
    <source>
        <dbReference type="SAM" id="MobiDB-lite"/>
    </source>
</evidence>
<dbReference type="EMBL" id="JAUSRB010000002">
    <property type="protein sequence ID" value="MDP9867647.1"/>
    <property type="molecule type" value="Genomic_DNA"/>
</dbReference>